<dbReference type="HOGENOM" id="CLU_2200958_0_0_1"/>
<keyword evidence="3" id="KW-1185">Reference proteome</keyword>
<dbReference type="AlphaFoldDB" id="A0A0D3EQD9"/>
<dbReference type="EnsemblPlants" id="OBART01G20220.1">
    <property type="protein sequence ID" value="OBART01G20220.1"/>
    <property type="gene ID" value="OBART01G20220"/>
</dbReference>
<dbReference type="Gramene" id="OBART01G20220.1">
    <property type="protein sequence ID" value="OBART01G20220.1"/>
    <property type="gene ID" value="OBART01G20220"/>
</dbReference>
<reference evidence="2" key="1">
    <citation type="journal article" date="2009" name="Rice">
        <title>De Novo Next Generation Sequencing of Plant Genomes.</title>
        <authorList>
            <person name="Rounsley S."/>
            <person name="Marri P.R."/>
            <person name="Yu Y."/>
            <person name="He R."/>
            <person name="Sisneros N."/>
            <person name="Goicoechea J.L."/>
            <person name="Lee S.J."/>
            <person name="Angelova A."/>
            <person name="Kudrna D."/>
            <person name="Luo M."/>
            <person name="Affourtit J."/>
            <person name="Desany B."/>
            <person name="Knight J."/>
            <person name="Niazi F."/>
            <person name="Egholm M."/>
            <person name="Wing R.A."/>
        </authorList>
    </citation>
    <scope>NUCLEOTIDE SEQUENCE [LARGE SCALE GENOMIC DNA]</scope>
    <source>
        <strain evidence="2">cv. IRGC 105608</strain>
    </source>
</reference>
<dbReference type="Proteomes" id="UP000026960">
    <property type="component" value="Chromosome 1"/>
</dbReference>
<dbReference type="PaxDb" id="65489-OBART01G20220.1"/>
<evidence type="ECO:0000313" key="2">
    <source>
        <dbReference type="EnsemblPlants" id="OBART01G20220.1"/>
    </source>
</evidence>
<name>A0A0D3EQD9_9ORYZ</name>
<sequence length="108" mass="10730">MAAWGAQEGVAVVKPGRVVGRPVLLVRLWRQREGLGVHALVLCTGDAIPGVGPNLSSAVVDVVEANESGRARCASAATAASPVGGGCRESRAPVGLGGGRSRGAHPAS</sequence>
<protein>
    <submittedName>
        <fullName evidence="2">Uncharacterized protein</fullName>
    </submittedName>
</protein>
<proteinExistence type="predicted"/>
<reference evidence="2" key="2">
    <citation type="submission" date="2015-03" db="UniProtKB">
        <authorList>
            <consortium name="EnsemblPlants"/>
        </authorList>
    </citation>
    <scope>IDENTIFICATION</scope>
</reference>
<accession>A0A0D3EQD9</accession>
<evidence type="ECO:0000313" key="3">
    <source>
        <dbReference type="Proteomes" id="UP000026960"/>
    </source>
</evidence>
<organism evidence="2">
    <name type="scientific">Oryza barthii</name>
    <dbReference type="NCBI Taxonomy" id="65489"/>
    <lineage>
        <taxon>Eukaryota</taxon>
        <taxon>Viridiplantae</taxon>
        <taxon>Streptophyta</taxon>
        <taxon>Embryophyta</taxon>
        <taxon>Tracheophyta</taxon>
        <taxon>Spermatophyta</taxon>
        <taxon>Magnoliopsida</taxon>
        <taxon>Liliopsida</taxon>
        <taxon>Poales</taxon>
        <taxon>Poaceae</taxon>
        <taxon>BOP clade</taxon>
        <taxon>Oryzoideae</taxon>
        <taxon>Oryzeae</taxon>
        <taxon>Oryzinae</taxon>
        <taxon>Oryza</taxon>
    </lineage>
</organism>
<evidence type="ECO:0000256" key="1">
    <source>
        <dbReference type="SAM" id="MobiDB-lite"/>
    </source>
</evidence>
<feature type="region of interest" description="Disordered" evidence="1">
    <location>
        <begin position="80"/>
        <end position="108"/>
    </location>
</feature>